<keyword evidence="2" id="KW-1185">Reference proteome</keyword>
<dbReference type="Pfam" id="PF00023">
    <property type="entry name" value="Ank"/>
    <property type="match status" value="1"/>
</dbReference>
<evidence type="ECO:0008006" key="3">
    <source>
        <dbReference type="Google" id="ProtNLM"/>
    </source>
</evidence>
<reference evidence="1" key="1">
    <citation type="submission" date="2022-01" db="EMBL/GenBank/DDBJ databases">
        <authorList>
            <person name="King R."/>
        </authorList>
    </citation>
    <scope>NUCLEOTIDE SEQUENCE</scope>
</reference>
<evidence type="ECO:0000313" key="2">
    <source>
        <dbReference type="Proteomes" id="UP001153709"/>
    </source>
</evidence>
<dbReference type="InterPro" id="IPR036770">
    <property type="entry name" value="Ankyrin_rpt-contain_sf"/>
</dbReference>
<sequence>MDNQKYDELSDDSSISLENVEDLISITSNINLTENIPKANVEEDSSTQEEEISIMRSTKARISQMYKQVNKNYRDNFPVCGDASNSNQELSLPQIYKERLLMNQDHCNVFSELWKHVKPVQKKKIDLNDYKFTVNSLYQDIPILNSTMERQTRSQRYIKKNSLGRNIALSNTLNAKTNLLEDTIYECSDENSNQNSLTNIYFNPIYSSLPLQSYHTTNPSQLTLYDRRMIEGHRRLKPKTEKYVIRHIRIRIMLSLRMGKIQKINKNGKIKKKTFFGMRRCKKGFDQNENVTMRVARIHDEQRRIGNGKTSVKIQNMRYGRLNVLRWLLWEAESREDMPALEKVAANNTTLALHYAAARGCLDCVRLLVDSSPELSHTLEPNL</sequence>
<dbReference type="OrthoDB" id="6777539at2759"/>
<name>A0A9N9SR91_DIABA</name>
<dbReference type="Gene3D" id="1.25.40.20">
    <property type="entry name" value="Ankyrin repeat-containing domain"/>
    <property type="match status" value="1"/>
</dbReference>
<dbReference type="EMBL" id="OU898277">
    <property type="protein sequence ID" value="CAG9829147.1"/>
    <property type="molecule type" value="Genomic_DNA"/>
</dbReference>
<dbReference type="Proteomes" id="UP001153709">
    <property type="component" value="Chromosome 2"/>
</dbReference>
<proteinExistence type="predicted"/>
<evidence type="ECO:0000313" key="1">
    <source>
        <dbReference type="EMBL" id="CAG9829147.1"/>
    </source>
</evidence>
<organism evidence="1 2">
    <name type="scientific">Diabrotica balteata</name>
    <name type="common">Banded cucumber beetle</name>
    <dbReference type="NCBI Taxonomy" id="107213"/>
    <lineage>
        <taxon>Eukaryota</taxon>
        <taxon>Metazoa</taxon>
        <taxon>Ecdysozoa</taxon>
        <taxon>Arthropoda</taxon>
        <taxon>Hexapoda</taxon>
        <taxon>Insecta</taxon>
        <taxon>Pterygota</taxon>
        <taxon>Neoptera</taxon>
        <taxon>Endopterygota</taxon>
        <taxon>Coleoptera</taxon>
        <taxon>Polyphaga</taxon>
        <taxon>Cucujiformia</taxon>
        <taxon>Chrysomeloidea</taxon>
        <taxon>Chrysomelidae</taxon>
        <taxon>Galerucinae</taxon>
        <taxon>Diabroticina</taxon>
        <taxon>Diabroticites</taxon>
        <taxon>Diabrotica</taxon>
    </lineage>
</organism>
<dbReference type="AlphaFoldDB" id="A0A9N9SR91"/>
<dbReference type="InterPro" id="IPR002110">
    <property type="entry name" value="Ankyrin_rpt"/>
</dbReference>
<gene>
    <name evidence="1" type="ORF">DIABBA_LOCUS3000</name>
</gene>
<protein>
    <recommendedName>
        <fullName evidence="3">ANK_REP_REGION domain-containing protein</fullName>
    </recommendedName>
</protein>
<accession>A0A9N9SR91</accession>